<feature type="region of interest" description="Disordered" evidence="1">
    <location>
        <begin position="296"/>
        <end position="316"/>
    </location>
</feature>
<sequence length="316" mass="34378">MAESFTHLKDFFRNSTKPGSNTGSNTGSANWLPSLFTKDSITGNSGASWMPTMFGDSSSNAGSFATNNIPRVLSYVFGIIVIMLIILLFVHFFITPIFQLQAGAPGKILVPGFDDGTLFWSNTAPGQILNKDLPIQTQCFGYSMILDVFIQNPLQFSSHPRILFTRGATKQATPSGDTLLGVLSNYNLAVALLPDTNDMIVSVLNKDNNMENVIISNIPIQEPFRIGIIVLENALEVYLDGKLVKTRAFQTTPKSVLGDIYPVSGIESNIAKVRNLKIWPRVLLTSEIRYARPSLSTSTEMGAGPMPPSSTSAMCS</sequence>
<evidence type="ECO:0000313" key="3">
    <source>
        <dbReference type="EMBL" id="QHT92308.1"/>
    </source>
</evidence>
<dbReference type="AlphaFoldDB" id="A0A6C0IGI7"/>
<reference evidence="3" key="1">
    <citation type="journal article" date="2020" name="Nature">
        <title>Giant virus diversity and host interactions through global metagenomics.</title>
        <authorList>
            <person name="Schulz F."/>
            <person name="Roux S."/>
            <person name="Paez-Espino D."/>
            <person name="Jungbluth S."/>
            <person name="Walsh D.A."/>
            <person name="Denef V.J."/>
            <person name="McMahon K.D."/>
            <person name="Konstantinidis K.T."/>
            <person name="Eloe-Fadrosh E.A."/>
            <person name="Kyrpides N.C."/>
            <person name="Woyke T."/>
        </authorList>
    </citation>
    <scope>NUCLEOTIDE SEQUENCE</scope>
    <source>
        <strain evidence="3">GVMAG-M-3300023184-88</strain>
    </source>
</reference>
<proteinExistence type="predicted"/>
<keyword evidence="2" id="KW-1133">Transmembrane helix</keyword>
<keyword evidence="2" id="KW-0812">Transmembrane</keyword>
<dbReference type="EMBL" id="MN740183">
    <property type="protein sequence ID" value="QHT92308.1"/>
    <property type="molecule type" value="Genomic_DNA"/>
</dbReference>
<accession>A0A6C0IGI7</accession>
<keyword evidence="2" id="KW-0472">Membrane</keyword>
<evidence type="ECO:0000256" key="1">
    <source>
        <dbReference type="SAM" id="MobiDB-lite"/>
    </source>
</evidence>
<feature type="transmembrane region" description="Helical" evidence="2">
    <location>
        <begin position="72"/>
        <end position="94"/>
    </location>
</feature>
<evidence type="ECO:0000256" key="2">
    <source>
        <dbReference type="SAM" id="Phobius"/>
    </source>
</evidence>
<organism evidence="3">
    <name type="scientific">viral metagenome</name>
    <dbReference type="NCBI Taxonomy" id="1070528"/>
    <lineage>
        <taxon>unclassified sequences</taxon>
        <taxon>metagenomes</taxon>
        <taxon>organismal metagenomes</taxon>
    </lineage>
</organism>
<protein>
    <submittedName>
        <fullName evidence="3">Uncharacterized protein</fullName>
    </submittedName>
</protein>
<name>A0A6C0IGI7_9ZZZZ</name>